<dbReference type="NCBIfam" id="NF003738">
    <property type="entry name" value="PRK05333.1"/>
    <property type="match status" value="1"/>
</dbReference>
<feature type="binding site" evidence="4">
    <location>
        <position position="187"/>
    </location>
    <ligand>
        <name>Zn(2+)</name>
        <dbReference type="ChEBI" id="CHEBI:29105"/>
    </ligand>
</feature>
<dbReference type="PROSITE" id="PS50305">
    <property type="entry name" value="SIRTUIN"/>
    <property type="match status" value="1"/>
</dbReference>
<dbReference type="Proteomes" id="UP000284006">
    <property type="component" value="Unassembled WGS sequence"/>
</dbReference>
<dbReference type="OrthoDB" id="9800582at2"/>
<dbReference type="GO" id="GO:0046872">
    <property type="term" value="F:metal ion binding"/>
    <property type="evidence" value="ECO:0007669"/>
    <property type="project" value="UniProtKB-KW"/>
</dbReference>
<feature type="binding site" evidence="4">
    <location>
        <position position="184"/>
    </location>
    <ligand>
        <name>Zn(2+)</name>
        <dbReference type="ChEBI" id="CHEBI:29105"/>
    </ligand>
</feature>
<feature type="binding site" evidence="4">
    <location>
        <position position="133"/>
    </location>
    <ligand>
        <name>Zn(2+)</name>
        <dbReference type="ChEBI" id="CHEBI:29105"/>
    </ligand>
</feature>
<reference evidence="7 8" key="1">
    <citation type="submission" date="2018-09" db="EMBL/GenBank/DDBJ databases">
        <authorList>
            <person name="Zhu H."/>
        </authorList>
    </citation>
    <scope>NUCLEOTIDE SEQUENCE [LARGE SCALE GENOMIC DNA]</scope>
    <source>
        <strain evidence="7 8">K1S02-61</strain>
    </source>
</reference>
<feature type="region of interest" description="Disordered" evidence="5">
    <location>
        <begin position="37"/>
        <end position="63"/>
    </location>
</feature>
<feature type="domain" description="Deacetylase sirtuin-type" evidence="6">
    <location>
        <begin position="4"/>
        <end position="282"/>
    </location>
</feature>
<dbReference type="SUPFAM" id="SSF52467">
    <property type="entry name" value="DHS-like NAD/FAD-binding domain"/>
    <property type="match status" value="1"/>
</dbReference>
<dbReference type="PANTHER" id="PTHR11085:SF10">
    <property type="entry name" value="NAD-DEPENDENT PROTEIN DEACYLASE SIRTUIN-5, MITOCHONDRIAL-RELATED"/>
    <property type="match status" value="1"/>
</dbReference>
<dbReference type="RefSeq" id="WP_119808978.1">
    <property type="nucleotide sequence ID" value="NZ_QYUP01000008.1"/>
</dbReference>
<keyword evidence="4" id="KW-0862">Zinc</keyword>
<evidence type="ECO:0000256" key="3">
    <source>
        <dbReference type="ARBA" id="ARBA00023027"/>
    </source>
</evidence>
<dbReference type="InterPro" id="IPR026591">
    <property type="entry name" value="Sirtuin_cat_small_dom_sf"/>
</dbReference>
<dbReference type="AlphaFoldDB" id="A0A418Y8E1"/>
<protein>
    <recommendedName>
        <fullName evidence="1">protein acetyllysine N-acetyltransferase</fullName>
        <ecNumber evidence="1">2.3.1.286</ecNumber>
    </recommendedName>
</protein>
<sequence length="282" mass="30289">MAGDLTDHDSLERMAAFLQRHQRVLVLTGAGISTGSGIPGYRDEKGVRRGTPPTQGPEFRKSQAARKRYWARSMVGYPLLSRAQPNDAHLAVADLTRAGVVGALITQNVDGLHQRAGSIDVLELHGNIHGVVCLDCHARFSRAFVQSVLEEVNPALLGASARPLPDGDAQLSLEMLEGFREPACVHCGGTLKPDVVFFGDGVPAECTTRAVRMMDDADALMVVGSSLMVFSGFRFCRMAAQAGKPIAAVNLGKTRADDMLSVKVEDAAERFLPRLRELLGVG</sequence>
<evidence type="ECO:0000256" key="5">
    <source>
        <dbReference type="SAM" id="MobiDB-lite"/>
    </source>
</evidence>
<comment type="caution">
    <text evidence="7">The sequence shown here is derived from an EMBL/GenBank/DDBJ whole genome shotgun (WGS) entry which is preliminary data.</text>
</comment>
<keyword evidence="8" id="KW-1185">Reference proteome</keyword>
<dbReference type="InterPro" id="IPR003000">
    <property type="entry name" value="Sirtuin"/>
</dbReference>
<organism evidence="7 8">
    <name type="scientific">Massilia cavernae</name>
    <dbReference type="NCBI Taxonomy" id="2320864"/>
    <lineage>
        <taxon>Bacteria</taxon>
        <taxon>Pseudomonadati</taxon>
        <taxon>Pseudomonadota</taxon>
        <taxon>Betaproteobacteria</taxon>
        <taxon>Burkholderiales</taxon>
        <taxon>Oxalobacteraceae</taxon>
        <taxon>Telluria group</taxon>
        <taxon>Massilia</taxon>
    </lineage>
</organism>
<keyword evidence="2" id="KW-0808">Transferase</keyword>
<dbReference type="InterPro" id="IPR029035">
    <property type="entry name" value="DHS-like_NAD/FAD-binding_dom"/>
</dbReference>
<dbReference type="Pfam" id="PF02146">
    <property type="entry name" value="SIR2"/>
    <property type="match status" value="1"/>
</dbReference>
<dbReference type="PANTHER" id="PTHR11085">
    <property type="entry name" value="NAD-DEPENDENT PROTEIN DEACYLASE SIRTUIN-5, MITOCHONDRIAL-RELATED"/>
    <property type="match status" value="1"/>
</dbReference>
<evidence type="ECO:0000313" key="8">
    <source>
        <dbReference type="Proteomes" id="UP000284006"/>
    </source>
</evidence>
<name>A0A418Y8E1_9BURK</name>
<dbReference type="Gene3D" id="3.40.50.1220">
    <property type="entry name" value="TPP-binding domain"/>
    <property type="match status" value="1"/>
</dbReference>
<accession>A0A418Y8E1</accession>
<evidence type="ECO:0000259" key="6">
    <source>
        <dbReference type="PROSITE" id="PS50305"/>
    </source>
</evidence>
<dbReference type="Gene3D" id="3.30.1600.10">
    <property type="entry name" value="SIR2/SIRT2 'Small Domain"/>
    <property type="match status" value="1"/>
</dbReference>
<dbReference type="EC" id="2.3.1.286" evidence="1"/>
<keyword evidence="3" id="KW-0520">NAD</keyword>
<evidence type="ECO:0000256" key="1">
    <source>
        <dbReference type="ARBA" id="ARBA00012928"/>
    </source>
</evidence>
<dbReference type="EMBL" id="QYUP01000008">
    <property type="protein sequence ID" value="RJG27632.1"/>
    <property type="molecule type" value="Genomic_DNA"/>
</dbReference>
<dbReference type="InterPro" id="IPR050134">
    <property type="entry name" value="NAD-dep_sirtuin_deacylases"/>
</dbReference>
<dbReference type="GO" id="GO:0017136">
    <property type="term" value="F:histone deacetylase activity, NAD-dependent"/>
    <property type="evidence" value="ECO:0007669"/>
    <property type="project" value="TreeGrafter"/>
</dbReference>
<dbReference type="InterPro" id="IPR026590">
    <property type="entry name" value="Ssirtuin_cat_dom"/>
</dbReference>
<evidence type="ECO:0000256" key="2">
    <source>
        <dbReference type="ARBA" id="ARBA00022679"/>
    </source>
</evidence>
<evidence type="ECO:0000256" key="4">
    <source>
        <dbReference type="PROSITE-ProRule" id="PRU00236"/>
    </source>
</evidence>
<evidence type="ECO:0000313" key="7">
    <source>
        <dbReference type="EMBL" id="RJG27632.1"/>
    </source>
</evidence>
<feature type="active site" description="Proton acceptor" evidence="4">
    <location>
        <position position="125"/>
    </location>
</feature>
<proteinExistence type="predicted"/>
<feature type="binding site" evidence="4">
    <location>
        <position position="136"/>
    </location>
    <ligand>
        <name>Zn(2+)</name>
        <dbReference type="ChEBI" id="CHEBI:29105"/>
    </ligand>
</feature>
<dbReference type="GO" id="GO:0070403">
    <property type="term" value="F:NAD+ binding"/>
    <property type="evidence" value="ECO:0007669"/>
    <property type="project" value="InterPro"/>
</dbReference>
<keyword evidence="4" id="KW-0479">Metal-binding</keyword>
<gene>
    <name evidence="7" type="ORF">D3872_00610</name>
</gene>